<evidence type="ECO:0000313" key="2">
    <source>
        <dbReference type="EMBL" id="PSR23873.1"/>
    </source>
</evidence>
<dbReference type="CDD" id="cd15482">
    <property type="entry name" value="Sialidase_non-viral"/>
    <property type="match status" value="1"/>
</dbReference>
<dbReference type="EMBL" id="PXYV01000002">
    <property type="protein sequence ID" value="PSR23873.1"/>
    <property type="molecule type" value="Genomic_DNA"/>
</dbReference>
<evidence type="ECO:0000256" key="1">
    <source>
        <dbReference type="SAM" id="SignalP"/>
    </source>
</evidence>
<sequence>MPSPLIGMLATASVVAFTMAPGAANHASARSEYGKPTSRVTLRHANRPTPTHRVTDGPFSMTVPDSWRVGHQIKLQTNLAVSQYGSALLPSLGPTSGPSVVPTPLAKTHYFSAEIDDSPGHQVMCQVFELTDKGYDEALSVTVPASQRDQLLAAIKTLKSPPVATPTDIVHFMQSHARAVHKYLAFADDQLNARDRWIVIGGNPATAQEEFALFRTIDGGHSWTLADYTTFTGSHNFLGVVGAPALHFWNANDGIVAEASAFGQTIEIQYTTDGGVQWTNADVPEVGEPSGSAAPVITRKANGTLDVTAVIYPKKSVTVQSTNNGRTWVRIANPAGVAN</sequence>
<keyword evidence="1" id="KW-0732">Signal</keyword>
<dbReference type="SUPFAM" id="SSF50939">
    <property type="entry name" value="Sialidases"/>
    <property type="match status" value="1"/>
</dbReference>
<gene>
    <name evidence="2" type="ORF">C7B45_00875</name>
</gene>
<dbReference type="Gene3D" id="2.130.10.10">
    <property type="entry name" value="YVTN repeat-like/Quinoprotein amine dehydrogenase"/>
    <property type="match status" value="1"/>
</dbReference>
<comment type="caution">
    <text evidence="2">The sequence shown here is derived from an EMBL/GenBank/DDBJ whole genome shotgun (WGS) entry which is preliminary data.</text>
</comment>
<feature type="chain" id="PRO_5039362591" description="Oxidoreductase" evidence="1">
    <location>
        <begin position="24"/>
        <end position="339"/>
    </location>
</feature>
<dbReference type="AlphaFoldDB" id="A0A2T2WNT9"/>
<protein>
    <recommendedName>
        <fullName evidence="4">Oxidoreductase</fullName>
    </recommendedName>
</protein>
<evidence type="ECO:0000313" key="3">
    <source>
        <dbReference type="Proteomes" id="UP000241848"/>
    </source>
</evidence>
<name>A0A2T2WNT9_9FIRM</name>
<accession>A0A2T2WNT9</accession>
<proteinExistence type="predicted"/>
<feature type="signal peptide" evidence="1">
    <location>
        <begin position="1"/>
        <end position="23"/>
    </location>
</feature>
<dbReference type="InterPro" id="IPR015943">
    <property type="entry name" value="WD40/YVTN_repeat-like_dom_sf"/>
</dbReference>
<dbReference type="Proteomes" id="UP000241848">
    <property type="component" value="Unassembled WGS sequence"/>
</dbReference>
<reference evidence="2 3" key="1">
    <citation type="journal article" date="2014" name="BMC Genomics">
        <title>Comparison of environmental and isolate Sulfobacillus genomes reveals diverse carbon, sulfur, nitrogen, and hydrogen metabolisms.</title>
        <authorList>
            <person name="Justice N.B."/>
            <person name="Norman A."/>
            <person name="Brown C.T."/>
            <person name="Singh A."/>
            <person name="Thomas B.C."/>
            <person name="Banfield J.F."/>
        </authorList>
    </citation>
    <scope>NUCLEOTIDE SEQUENCE [LARGE SCALE GENOMIC DNA]</scope>
    <source>
        <strain evidence="2">AMDSBA3</strain>
    </source>
</reference>
<organism evidence="2 3">
    <name type="scientific">Sulfobacillus acidophilus</name>
    <dbReference type="NCBI Taxonomy" id="53633"/>
    <lineage>
        <taxon>Bacteria</taxon>
        <taxon>Bacillati</taxon>
        <taxon>Bacillota</taxon>
        <taxon>Clostridia</taxon>
        <taxon>Eubacteriales</taxon>
        <taxon>Clostridiales Family XVII. Incertae Sedis</taxon>
        <taxon>Sulfobacillus</taxon>
    </lineage>
</organism>
<dbReference type="InterPro" id="IPR036278">
    <property type="entry name" value="Sialidase_sf"/>
</dbReference>
<evidence type="ECO:0008006" key="4">
    <source>
        <dbReference type="Google" id="ProtNLM"/>
    </source>
</evidence>